<sequence length="253" mass="29808">MRERIDSFVLIEQNHHGQLSEEIMRHWKKELFPDSRLRDSVLTAIKFHDLGWEAFDKEPFWNDAKKKPYLFTDFPLPGKLSLYSQGLDEVEKMDSYAAMLCSFHYCQFMLESENEDAKKFLVQEEKRRTRLKSSYPGFDEKVFHQHYGLLQLGDNFSLYVCVNEPGASKSQEHPFFVNGIPSPEALNGLPTHRMDIHFTDHNTIHIEGFPFEESFEICYKQKNVLKSKIQEVGLIRAYVETESEEVKLRFLEE</sequence>
<organism evidence="1 2">
    <name type="scientific">Sporosarcina aquimarina</name>
    <dbReference type="NCBI Taxonomy" id="114975"/>
    <lineage>
        <taxon>Bacteria</taxon>
        <taxon>Bacillati</taxon>
        <taxon>Bacillota</taxon>
        <taxon>Bacilli</taxon>
        <taxon>Bacillales</taxon>
        <taxon>Caryophanaceae</taxon>
        <taxon>Sporosarcina</taxon>
    </lineage>
</organism>
<gene>
    <name evidence="1" type="ORF">QT716_05180</name>
</gene>
<name>A0ABU4FXL3_9BACL</name>
<comment type="caution">
    <text evidence="1">The sequence shown here is derived from an EMBL/GenBank/DDBJ whole genome shotgun (WGS) entry which is preliminary data.</text>
</comment>
<reference evidence="1 2" key="1">
    <citation type="submission" date="2023-06" db="EMBL/GenBank/DDBJ databases">
        <title>Sporosarcina sp. nov., isolated from Korean traditional fermented seafood 'Jeotgal'.</title>
        <authorList>
            <person name="Yang A.-I."/>
            <person name="Shin N.-R."/>
        </authorList>
    </citation>
    <scope>NUCLEOTIDE SEQUENCE [LARGE SCALE GENOMIC DNA]</scope>
    <source>
        <strain evidence="1 2">KCTC3840</strain>
    </source>
</reference>
<dbReference type="InterPro" id="IPR024992">
    <property type="entry name" value="DUF3891"/>
</dbReference>
<dbReference type="EMBL" id="JAUBDH010000003">
    <property type="protein sequence ID" value="MDW0109446.1"/>
    <property type="molecule type" value="Genomic_DNA"/>
</dbReference>
<protein>
    <submittedName>
        <fullName evidence="1">DUF3891 family protein</fullName>
    </submittedName>
</protein>
<evidence type="ECO:0000313" key="1">
    <source>
        <dbReference type="EMBL" id="MDW0109446.1"/>
    </source>
</evidence>
<dbReference type="Proteomes" id="UP001280629">
    <property type="component" value="Unassembled WGS sequence"/>
</dbReference>
<accession>A0ABU4FXL3</accession>
<dbReference type="Pfam" id="PF13030">
    <property type="entry name" value="DUF3891"/>
    <property type="match status" value="1"/>
</dbReference>
<evidence type="ECO:0000313" key="2">
    <source>
        <dbReference type="Proteomes" id="UP001280629"/>
    </source>
</evidence>
<proteinExistence type="predicted"/>
<dbReference type="RefSeq" id="WP_317934990.1">
    <property type="nucleotide sequence ID" value="NZ_JAUBDH010000003.1"/>
</dbReference>
<keyword evidence="2" id="KW-1185">Reference proteome</keyword>